<keyword evidence="1" id="KW-0472">Membrane</keyword>
<keyword evidence="1" id="KW-1133">Transmembrane helix</keyword>
<accession>A0A1U7D5Y7</accession>
<dbReference type="RefSeq" id="WP_076623546.1">
    <property type="nucleotide sequence ID" value="NZ_BMEW01000009.1"/>
</dbReference>
<dbReference type="EMBL" id="CP014796">
    <property type="protein sequence ID" value="APX23522.1"/>
    <property type="molecule type" value="Genomic_DNA"/>
</dbReference>
<organism evidence="2 3">
    <name type="scientific">Salipiger profundus</name>
    <dbReference type="NCBI Taxonomy" id="1229727"/>
    <lineage>
        <taxon>Bacteria</taxon>
        <taxon>Pseudomonadati</taxon>
        <taxon>Pseudomonadota</taxon>
        <taxon>Alphaproteobacteria</taxon>
        <taxon>Rhodobacterales</taxon>
        <taxon>Roseobacteraceae</taxon>
        <taxon>Salipiger</taxon>
    </lineage>
</organism>
<gene>
    <name evidence="2" type="ORF">Ga0080559_TMP2726</name>
</gene>
<dbReference type="STRING" id="1229727.Ga0080559_TMP2726"/>
<feature type="transmembrane region" description="Helical" evidence="1">
    <location>
        <begin position="43"/>
        <end position="64"/>
    </location>
</feature>
<protein>
    <submittedName>
        <fullName evidence="2">Uncharacterized protein</fullName>
    </submittedName>
</protein>
<evidence type="ECO:0000256" key="1">
    <source>
        <dbReference type="SAM" id="Phobius"/>
    </source>
</evidence>
<name>A0A1U7D5Y7_9RHOB</name>
<proteinExistence type="predicted"/>
<dbReference type="AlphaFoldDB" id="A0A1U7D5Y7"/>
<dbReference type="Proteomes" id="UP000186559">
    <property type="component" value="Chromosome"/>
</dbReference>
<dbReference type="KEGG" id="tpro:Ga0080559_TMP2726"/>
<keyword evidence="3" id="KW-1185">Reference proteome</keyword>
<keyword evidence="1" id="KW-0812">Transmembrane</keyword>
<sequence>MDESTIIARVRATAARRVFGVGTLAALGLMLLWLVVAQPPSGLVWQIFLVVMGVGALWLAQLMWRATGRELWLTEEGLVDSTGAEVARVDDIEKVDRSMFAMKPSNGFLIRLRTPGPRAWQPGLWWRMGRRVAVGGVTAGRDTKPMADALSMLVARRDGQLPE</sequence>
<evidence type="ECO:0000313" key="2">
    <source>
        <dbReference type="EMBL" id="APX23522.1"/>
    </source>
</evidence>
<reference evidence="2 3" key="1">
    <citation type="submission" date="2016-03" db="EMBL/GenBank/DDBJ databases">
        <title>Deep-sea bacteria in the southern Pacific.</title>
        <authorList>
            <person name="Tang K."/>
        </authorList>
    </citation>
    <scope>NUCLEOTIDE SEQUENCE [LARGE SCALE GENOMIC DNA]</scope>
    <source>
        <strain evidence="2 3">JLT2016</strain>
    </source>
</reference>
<feature type="transmembrane region" description="Helical" evidence="1">
    <location>
        <begin position="18"/>
        <end position="37"/>
    </location>
</feature>
<evidence type="ECO:0000313" key="3">
    <source>
        <dbReference type="Proteomes" id="UP000186559"/>
    </source>
</evidence>
<dbReference type="OrthoDB" id="7862519at2"/>